<dbReference type="PANTHER" id="PTHR33744">
    <property type="entry name" value="CARBOHYDRATE DIACID REGULATOR"/>
    <property type="match status" value="1"/>
</dbReference>
<evidence type="ECO:0000259" key="3">
    <source>
        <dbReference type="Pfam" id="PF13556"/>
    </source>
</evidence>
<feature type="domain" description="CdaR GGDEF-like" evidence="4">
    <location>
        <begin position="151"/>
        <end position="279"/>
    </location>
</feature>
<feature type="domain" description="Purine catabolism PurC-like" evidence="2">
    <location>
        <begin position="10"/>
        <end position="123"/>
    </location>
</feature>
<dbReference type="Pfam" id="PF07905">
    <property type="entry name" value="PucR"/>
    <property type="match status" value="1"/>
</dbReference>
<proteinExistence type="inferred from homology"/>
<dbReference type="Pfam" id="PF13556">
    <property type="entry name" value="HTH_30"/>
    <property type="match status" value="1"/>
</dbReference>
<protein>
    <submittedName>
        <fullName evidence="5">PucR-like helix-turn-helix protein</fullName>
    </submittedName>
</protein>
<organism evidence="5 6">
    <name type="scientific">Reinekea marinisedimentorum</name>
    <dbReference type="NCBI Taxonomy" id="230495"/>
    <lineage>
        <taxon>Bacteria</taxon>
        <taxon>Pseudomonadati</taxon>
        <taxon>Pseudomonadota</taxon>
        <taxon>Gammaproteobacteria</taxon>
        <taxon>Oceanospirillales</taxon>
        <taxon>Saccharospirillaceae</taxon>
        <taxon>Reinekea</taxon>
    </lineage>
</organism>
<evidence type="ECO:0000259" key="4">
    <source>
        <dbReference type="Pfam" id="PF17853"/>
    </source>
</evidence>
<evidence type="ECO:0000256" key="1">
    <source>
        <dbReference type="ARBA" id="ARBA00006754"/>
    </source>
</evidence>
<reference evidence="5 6" key="1">
    <citation type="submission" date="2019-03" db="EMBL/GenBank/DDBJ databases">
        <title>Genomic Encyclopedia of Archaeal and Bacterial Type Strains, Phase II (KMG-II): from individual species to whole genera.</title>
        <authorList>
            <person name="Goeker M."/>
        </authorList>
    </citation>
    <scope>NUCLEOTIDE SEQUENCE [LARGE SCALE GENOMIC DNA]</scope>
    <source>
        <strain evidence="5 6">DSM 15388</strain>
    </source>
</reference>
<dbReference type="InterPro" id="IPR041522">
    <property type="entry name" value="CdaR_GGDEF"/>
</dbReference>
<evidence type="ECO:0000313" key="5">
    <source>
        <dbReference type="EMBL" id="TCS36390.1"/>
    </source>
</evidence>
<dbReference type="InterPro" id="IPR042070">
    <property type="entry name" value="PucR_C-HTH_sf"/>
</dbReference>
<dbReference type="Gene3D" id="1.10.10.2840">
    <property type="entry name" value="PucR C-terminal helix-turn-helix domain"/>
    <property type="match status" value="1"/>
</dbReference>
<evidence type="ECO:0000313" key="6">
    <source>
        <dbReference type="Proteomes" id="UP000295793"/>
    </source>
</evidence>
<dbReference type="PANTHER" id="PTHR33744:SF1">
    <property type="entry name" value="DNA-BINDING TRANSCRIPTIONAL ACTIVATOR ADER"/>
    <property type="match status" value="1"/>
</dbReference>
<feature type="domain" description="PucR C-terminal helix-turn-helix" evidence="3">
    <location>
        <begin position="333"/>
        <end position="389"/>
    </location>
</feature>
<dbReference type="InterPro" id="IPR025736">
    <property type="entry name" value="PucR_C-HTH_dom"/>
</dbReference>
<dbReference type="RefSeq" id="WP_132703873.1">
    <property type="nucleotide sequence ID" value="NZ_SLZR01000025.1"/>
</dbReference>
<dbReference type="EMBL" id="SLZR01000025">
    <property type="protein sequence ID" value="TCS36390.1"/>
    <property type="molecule type" value="Genomic_DNA"/>
</dbReference>
<comment type="similarity">
    <text evidence="1">Belongs to the CdaR family.</text>
</comment>
<sequence>MSICVADVPNIPGLESIRFRAGFQGASAQIRWPYVAENESISPWIMGGELIFVTGINHTRDEKNLIQLIEEGYRAQVSGFVILTGHEFIKKIPASVLKKANDLSIPILEQPYNLKMVLVTEILSNTLVQDRLMGQSLRLFLSRLVNSFTEAPELVELRARELGIHADESMVSVCLRSRVATQMADNKWLAERLRIEHWLESRLPDRGVNLPILNEGQDWLIFWPAIHGQFPEMIADLEALLESLTKQFPQCTFQVGVSNSFHHLSKISEAAEQARKALSLTQLYQNEPICRYDQIGIAQLFSQISNRKLLLEFCQDQLQSLCFCESSQSLELKRTLRCYLDYSGSSKKAAEHIGIHRNTLSQRIKKLEQLLDKDLNNPLQRLNLQNALIIECILIPAKSTDTAHKEC</sequence>
<keyword evidence="6" id="KW-1185">Reference proteome</keyword>
<dbReference type="Proteomes" id="UP000295793">
    <property type="component" value="Unassembled WGS sequence"/>
</dbReference>
<dbReference type="OrthoDB" id="9792148at2"/>
<name>A0A4V2UIJ2_9GAMM</name>
<gene>
    <name evidence="5" type="ORF">BCF53_12512</name>
</gene>
<accession>A0A4V2UIJ2</accession>
<evidence type="ECO:0000259" key="2">
    <source>
        <dbReference type="Pfam" id="PF07905"/>
    </source>
</evidence>
<dbReference type="InterPro" id="IPR051448">
    <property type="entry name" value="CdaR-like_regulators"/>
</dbReference>
<comment type="caution">
    <text evidence="5">The sequence shown here is derived from an EMBL/GenBank/DDBJ whole genome shotgun (WGS) entry which is preliminary data.</text>
</comment>
<dbReference type="Pfam" id="PF17853">
    <property type="entry name" value="GGDEF_2"/>
    <property type="match status" value="1"/>
</dbReference>
<dbReference type="AlphaFoldDB" id="A0A4V2UIJ2"/>
<dbReference type="InterPro" id="IPR012914">
    <property type="entry name" value="PucR_dom"/>
</dbReference>